<keyword evidence="3" id="KW-0694">RNA-binding</keyword>
<evidence type="ECO:0000256" key="4">
    <source>
        <dbReference type="ARBA" id="ARBA00023242"/>
    </source>
</evidence>
<dbReference type="GO" id="GO:0003723">
    <property type="term" value="F:RNA binding"/>
    <property type="evidence" value="ECO:0007669"/>
    <property type="project" value="UniProtKB-KW"/>
</dbReference>
<dbReference type="OrthoDB" id="1932641at2759"/>
<evidence type="ECO:0000256" key="1">
    <source>
        <dbReference type="ARBA" id="ARBA00004604"/>
    </source>
</evidence>
<feature type="compositionally biased region" description="Low complexity" evidence="5">
    <location>
        <begin position="21"/>
        <end position="34"/>
    </location>
</feature>
<feature type="region of interest" description="Disordered" evidence="5">
    <location>
        <begin position="90"/>
        <end position="110"/>
    </location>
</feature>
<accession>A0A830HIA8</accession>
<protein>
    <recommendedName>
        <fullName evidence="6">K Homology domain-containing protein</fullName>
    </recommendedName>
</protein>
<keyword evidence="8" id="KW-1185">Reference proteome</keyword>
<dbReference type="AlphaFoldDB" id="A0A830HIA8"/>
<dbReference type="CDD" id="cd22392">
    <property type="entry name" value="KH-I_PNO1_rpt2"/>
    <property type="match status" value="1"/>
</dbReference>
<keyword evidence="4" id="KW-0539">Nucleus</keyword>
<dbReference type="InterPro" id="IPR036612">
    <property type="entry name" value="KH_dom_type_1_sf"/>
</dbReference>
<sequence>MASAMVTDVSTSEALMVGPHSSNSSQKGKVSSGQPKITFRRIPVPAHRMTPLKNSWMDLYVPVTSRMNLLMRMNLVKKCVELKMPKVNVENSTSTTSEGGKAKQAKPPPEPSALQKCADFVAAFLLGFEVRDALALLRLDDLYVERFEVKDVKTLRGEHMARCIGRLAGRNGATRFTLENATRTRIVVADTHIHILGSYANIRVARDAICSLILGSPPSKVFARLRAAAARLN</sequence>
<comment type="subcellular location">
    <subcellularLocation>
        <location evidence="1">Nucleus</location>
        <location evidence="1">Nucleolus</location>
    </subcellularLocation>
</comment>
<dbReference type="Gene3D" id="3.30.1370.10">
    <property type="entry name" value="K Homology domain, type 1"/>
    <property type="match status" value="1"/>
</dbReference>
<name>A0A830HIA8_9CHLO</name>
<organism evidence="7 8">
    <name type="scientific">Pycnococcus provasolii</name>
    <dbReference type="NCBI Taxonomy" id="41880"/>
    <lineage>
        <taxon>Eukaryota</taxon>
        <taxon>Viridiplantae</taxon>
        <taxon>Chlorophyta</taxon>
        <taxon>Pseudoscourfieldiophyceae</taxon>
        <taxon>Pseudoscourfieldiales</taxon>
        <taxon>Pycnococcaceae</taxon>
        <taxon>Pycnococcus</taxon>
    </lineage>
</organism>
<evidence type="ECO:0000256" key="5">
    <source>
        <dbReference type="SAM" id="MobiDB-lite"/>
    </source>
</evidence>
<dbReference type="SUPFAM" id="SSF54791">
    <property type="entry name" value="Eukaryotic type KH-domain (KH-domain type I)"/>
    <property type="match status" value="1"/>
</dbReference>
<dbReference type="PANTHER" id="PTHR12826:SF13">
    <property type="entry name" value="RNA-BINDING PROTEIN PNO1"/>
    <property type="match status" value="1"/>
</dbReference>
<evidence type="ECO:0000259" key="6">
    <source>
        <dbReference type="SMART" id="SM00322"/>
    </source>
</evidence>
<dbReference type="SMART" id="SM00322">
    <property type="entry name" value="KH"/>
    <property type="match status" value="1"/>
</dbReference>
<proteinExistence type="inferred from homology"/>
<comment type="caution">
    <text evidence="7">The sequence shown here is derived from an EMBL/GenBank/DDBJ whole genome shotgun (WGS) entry which is preliminary data.</text>
</comment>
<dbReference type="InterPro" id="IPR004087">
    <property type="entry name" value="KH_dom"/>
</dbReference>
<gene>
    <name evidence="7" type="ORF">PPROV_000560800</name>
</gene>
<feature type="domain" description="K Homology" evidence="6">
    <location>
        <begin position="141"/>
        <end position="214"/>
    </location>
</feature>
<dbReference type="EMBL" id="BNJQ01000014">
    <property type="protein sequence ID" value="GHP06864.1"/>
    <property type="molecule type" value="Genomic_DNA"/>
</dbReference>
<dbReference type="PANTHER" id="PTHR12826">
    <property type="entry name" value="RIBONUCLEASE Y"/>
    <property type="match status" value="1"/>
</dbReference>
<dbReference type="Proteomes" id="UP000660262">
    <property type="component" value="Unassembled WGS sequence"/>
</dbReference>
<dbReference type="InterPro" id="IPR055211">
    <property type="entry name" value="KH_PNO1_2nd"/>
</dbReference>
<evidence type="ECO:0000313" key="7">
    <source>
        <dbReference type="EMBL" id="GHP06864.1"/>
    </source>
</evidence>
<reference evidence="7" key="1">
    <citation type="submission" date="2020-10" db="EMBL/GenBank/DDBJ databases">
        <title>Unveiling of a novel bifunctional photoreceptor, Dualchrome1, isolated from a cosmopolitan green alga.</title>
        <authorList>
            <person name="Suzuki S."/>
            <person name="Kawachi M."/>
        </authorList>
    </citation>
    <scope>NUCLEOTIDE SEQUENCE</scope>
    <source>
        <strain evidence="7">NIES 2893</strain>
    </source>
</reference>
<feature type="region of interest" description="Disordered" evidence="5">
    <location>
        <begin position="1"/>
        <end position="37"/>
    </location>
</feature>
<evidence type="ECO:0000256" key="3">
    <source>
        <dbReference type="ARBA" id="ARBA00022884"/>
    </source>
</evidence>
<dbReference type="GO" id="GO:0005730">
    <property type="term" value="C:nucleolus"/>
    <property type="evidence" value="ECO:0007669"/>
    <property type="project" value="UniProtKB-SubCell"/>
</dbReference>
<comment type="similarity">
    <text evidence="2">Belongs to the PNO1 family.</text>
</comment>
<evidence type="ECO:0000313" key="8">
    <source>
        <dbReference type="Proteomes" id="UP000660262"/>
    </source>
</evidence>
<dbReference type="FunFam" id="3.30.1370.10:FF:000009">
    <property type="entry name" value="RNA-binding protein PNO1"/>
    <property type="match status" value="1"/>
</dbReference>
<evidence type="ECO:0000256" key="2">
    <source>
        <dbReference type="ARBA" id="ARBA00007515"/>
    </source>
</evidence>
<dbReference type="Pfam" id="PF22891">
    <property type="entry name" value="KH_PNO1_2nd"/>
    <property type="match status" value="1"/>
</dbReference>